<gene>
    <name evidence="11" type="ORF">AMTR_s00022p00110920</name>
</gene>
<evidence type="ECO:0008006" key="13">
    <source>
        <dbReference type="Google" id="ProtNLM"/>
    </source>
</evidence>
<name>W1PW18_AMBTC</name>
<evidence type="ECO:0000256" key="7">
    <source>
        <dbReference type="ARBA" id="ARBA00038080"/>
    </source>
</evidence>
<sequence>MTAMMNGCNECLEGSKVQLDGKGDLNSLHEVPIEAKDDPNASLVHVHEVNNTKEKEDHESSYVHVNGVSNGAIDAYACVITEERDKDYLVPDCEVVKSKNDLIENDGHEEVVERGSNVIKSVDVKFVDRKSDLIENSVKVEVGERESILTENSVNEEALERESNGPIVVERGSNEIKSVDVEVVDRKSDLIENSVKVEVGERESILTENSVNEEALERESDGPMNEKMERASEALDIHGPVQESAELYPNFGSCTNGSCSDARAIDVESVPNPKTSTCRLCIGTEYVNLESDPNPELSMNGSGIKIGTGNLDLGLNPEDVTLESDPNFKIIQSDVVILESDPSSGICNNGSCVEPETAIVGSDPNLEMCTDELCLKTDDDLELEPTLEIIEDGLRAEAATVYLESDPNSGICSNGSCSDTGAINMESVPNPKTTSSSCIGTQHLESDPNPELSMNGSGIKIETVNLDLGADPEDVNLQSDPNCKIIESEVVILKPDPSSGIYSNGPCVEPETAIVGSDSNLEICTDDLCFKTETDKLESEPTLEISEDGSCAETGTANSEADPKPKVCNNGLCVETDNVKLELEPKPEISRSFLCVESETPPLGSEPSPVTCTEVLCVEIQTVKLELDSSPSGSFVKSEAVNLEPMSNAEICEKEAVDLGLNQEGPGTDSKEVGVQGMENADEELLVALPVSEEKDQSLHLPVDSTKADSGSPKDHEGNSIESVELPDSRYDEEFPVLARIATKRKMQFKRSTWTPKHSASLGSNIDGLNLDTPPLESRLIKNCEPVLKSEAKVVSDGDHTVESGFANCGLKSSSPDLPEEPGNSPSSVSSHCKQLTSRDPVDNGDALPLGGASSEKPDASAASQESSESRVVPDSDTGSFSSVTPESSDGVPVALSGDGHMGVDTVAGPRRMPFFMVKVPKHFDSEIMAKITLAKSQLEERTQSRDCIGAAKKSRKDSRGESFEKLNAARAGKREAHDALAAKNKELTHVQSLIRQIEYTTAFGRYGEEISSMEHRIEHETMPLTEEKQLLKDIKKLKASRESARAKAEPGLTVQDALKQRKQLEEQIELLKEEIDELRGLVRQAENNVKAVEKLHHDMSEDMGQIHKQYAAADEARQQAYINLTNLRNQERSMNKEFFKYKEDFHIAQKYDLAKDREALQKFCYNQVERLMHLWNKDDEFRKRYIKANERSTARRFKTLDGRSLGPDEKAVVLPKPIDNANPRVSSLAPNAALPLQKDEPCLTSQNMNDMTSIEVINEKKVLGKAKGKKAKDGDSFEAVATDIVPERSEREEEASEREKRRLKEEEEDARIAEELRKEEEAAKLREQRRLEEIAKAKEAEERKKRKAGKDKARAEAKAQKEAEEKAKKKEKRRKKSSAHERAMASKDNNNEEESSPSSSSSVVLETSPCPDPERNEDQATTKPKRQPVKPVAKEVKSKPLVYPPFRKSKRRMPKWLWSILALVLSLIIGALAFDVPLSILPF</sequence>
<dbReference type="EMBL" id="KI392687">
    <property type="protein sequence ID" value="ERN11500.1"/>
    <property type="molecule type" value="Genomic_DNA"/>
</dbReference>
<evidence type="ECO:0000256" key="2">
    <source>
        <dbReference type="ARBA" id="ARBA00022475"/>
    </source>
</evidence>
<evidence type="ECO:0000313" key="11">
    <source>
        <dbReference type="EMBL" id="ERN11500.1"/>
    </source>
</evidence>
<evidence type="ECO:0000256" key="3">
    <source>
        <dbReference type="ARBA" id="ARBA00022692"/>
    </source>
</evidence>
<organism evidence="11 12">
    <name type="scientific">Amborella trichopoda</name>
    <dbReference type="NCBI Taxonomy" id="13333"/>
    <lineage>
        <taxon>Eukaryota</taxon>
        <taxon>Viridiplantae</taxon>
        <taxon>Streptophyta</taxon>
        <taxon>Embryophyta</taxon>
        <taxon>Tracheophyta</taxon>
        <taxon>Spermatophyta</taxon>
        <taxon>Magnoliopsida</taxon>
        <taxon>Amborellales</taxon>
        <taxon>Amborellaceae</taxon>
        <taxon>Amborella</taxon>
    </lineage>
</organism>
<proteinExistence type="inferred from homology"/>
<feature type="compositionally biased region" description="Basic and acidic residues" evidence="9">
    <location>
        <begin position="1286"/>
        <end position="1324"/>
    </location>
</feature>
<feature type="region of interest" description="Disordered" evidence="9">
    <location>
        <begin position="1338"/>
        <end position="1435"/>
    </location>
</feature>
<dbReference type="OrthoDB" id="2195113at2759"/>
<dbReference type="eggNOG" id="ENOG502QPUC">
    <property type="taxonomic scope" value="Eukaryota"/>
</dbReference>
<dbReference type="HOGENOM" id="CLU_248684_0_0_1"/>
<evidence type="ECO:0000256" key="9">
    <source>
        <dbReference type="SAM" id="MobiDB-lite"/>
    </source>
</evidence>
<feature type="transmembrane region" description="Helical" evidence="10">
    <location>
        <begin position="1457"/>
        <end position="1482"/>
    </location>
</feature>
<dbReference type="Proteomes" id="UP000017836">
    <property type="component" value="Unassembled WGS sequence"/>
</dbReference>
<evidence type="ECO:0000256" key="1">
    <source>
        <dbReference type="ARBA" id="ARBA00004162"/>
    </source>
</evidence>
<evidence type="ECO:0000256" key="4">
    <source>
        <dbReference type="ARBA" id="ARBA00022989"/>
    </source>
</evidence>
<dbReference type="OMA" id="ECQNNDI"/>
<dbReference type="Gramene" id="ERN11500">
    <property type="protein sequence ID" value="ERN11500"/>
    <property type="gene ID" value="AMTR_s00022p00110920"/>
</dbReference>
<feature type="coiled-coil region" evidence="8">
    <location>
        <begin position="1028"/>
        <end position="1103"/>
    </location>
</feature>
<reference evidence="12" key="1">
    <citation type="journal article" date="2013" name="Science">
        <title>The Amborella genome and the evolution of flowering plants.</title>
        <authorList>
            <consortium name="Amborella Genome Project"/>
        </authorList>
    </citation>
    <scope>NUCLEOTIDE SEQUENCE [LARGE SCALE GENOMIC DNA]</scope>
</reference>
<feature type="compositionally biased region" description="Polar residues" evidence="9">
    <location>
        <begin position="877"/>
        <end position="888"/>
    </location>
</feature>
<evidence type="ECO:0000313" key="12">
    <source>
        <dbReference type="Proteomes" id="UP000017836"/>
    </source>
</evidence>
<comment type="similarity">
    <text evidence="7">Belongs to the plant Proton pump-interactor protein family.</text>
</comment>
<keyword evidence="4 10" id="KW-1133">Transmembrane helix</keyword>
<dbReference type="PANTHER" id="PTHR32219">
    <property type="entry name" value="RNA-BINDING PROTEIN YLMH-RELATED"/>
    <property type="match status" value="1"/>
</dbReference>
<keyword evidence="12" id="KW-1185">Reference proteome</keyword>
<dbReference type="PANTHER" id="PTHR32219:SF3">
    <property type="entry name" value="CALPONIN-LIKE DOMAIN PROTEIN"/>
    <property type="match status" value="1"/>
</dbReference>
<dbReference type="KEGG" id="atr:18439698"/>
<protein>
    <recommendedName>
        <fullName evidence="13">Proton pump-interactor 1</fullName>
    </recommendedName>
</protein>
<keyword evidence="5 8" id="KW-0175">Coiled coil</keyword>
<evidence type="ECO:0000256" key="8">
    <source>
        <dbReference type="SAM" id="Coils"/>
    </source>
</evidence>
<feature type="compositionally biased region" description="Polar residues" evidence="9">
    <location>
        <begin position="430"/>
        <end position="440"/>
    </location>
</feature>
<feature type="compositionally biased region" description="Basic and acidic residues" evidence="9">
    <location>
        <begin position="1351"/>
        <end position="1369"/>
    </location>
</feature>
<feature type="region of interest" description="Disordered" evidence="9">
    <location>
        <begin position="806"/>
        <end position="897"/>
    </location>
</feature>
<feature type="region of interest" description="Disordered" evidence="9">
    <location>
        <begin position="423"/>
        <end position="453"/>
    </location>
</feature>
<keyword evidence="6 10" id="KW-0472">Membrane</keyword>
<dbReference type="STRING" id="13333.W1PW18"/>
<accession>W1PW18</accession>
<feature type="region of interest" description="Disordered" evidence="9">
    <location>
        <begin position="1266"/>
        <end position="1324"/>
    </location>
</feature>
<feature type="region of interest" description="Disordered" evidence="9">
    <location>
        <begin position="540"/>
        <end position="563"/>
    </location>
</feature>
<dbReference type="InterPro" id="IPR055282">
    <property type="entry name" value="PPI1-4"/>
</dbReference>
<comment type="subcellular location">
    <subcellularLocation>
        <location evidence="1">Cell membrane</location>
        <topology evidence="1">Single-pass membrane protein</topology>
    </subcellularLocation>
</comment>
<dbReference type="GO" id="GO:0005886">
    <property type="term" value="C:plasma membrane"/>
    <property type="evidence" value="ECO:0007669"/>
    <property type="project" value="UniProtKB-SubCell"/>
</dbReference>
<feature type="compositionally biased region" description="Polar residues" evidence="9">
    <location>
        <begin position="824"/>
        <end position="838"/>
    </location>
</feature>
<evidence type="ECO:0000256" key="5">
    <source>
        <dbReference type="ARBA" id="ARBA00023054"/>
    </source>
</evidence>
<feature type="region of interest" description="Disordered" evidence="9">
    <location>
        <begin position="693"/>
        <end position="727"/>
    </location>
</feature>
<keyword evidence="3 10" id="KW-0812">Transmembrane</keyword>
<evidence type="ECO:0000256" key="6">
    <source>
        <dbReference type="ARBA" id="ARBA00023136"/>
    </source>
</evidence>
<keyword evidence="2" id="KW-1003">Cell membrane</keyword>
<evidence type="ECO:0000256" key="10">
    <source>
        <dbReference type="SAM" id="Phobius"/>
    </source>
</evidence>